<proteinExistence type="inferred from homology"/>
<dbReference type="RefSeq" id="WP_323295223.1">
    <property type="nucleotide sequence ID" value="NZ_JAYFUM010000003.1"/>
</dbReference>
<feature type="coiled-coil region" evidence="7">
    <location>
        <begin position="36"/>
        <end position="146"/>
    </location>
</feature>
<comment type="similarity">
    <text evidence="2">Belongs to the DivIVA family.</text>
</comment>
<evidence type="ECO:0000256" key="1">
    <source>
        <dbReference type="ARBA" id="ARBA00004496"/>
    </source>
</evidence>
<keyword evidence="9" id="KW-1185">Reference proteome</keyword>
<dbReference type="EMBL" id="JAYFUM010000003">
    <property type="protein sequence ID" value="MEA5138057.1"/>
    <property type="molecule type" value="Genomic_DNA"/>
</dbReference>
<dbReference type="NCBIfam" id="TIGR03544">
    <property type="entry name" value="DivI1A_domain"/>
    <property type="match status" value="1"/>
</dbReference>
<sequence length="331" mass="37846">MRITPLEIRQHTFDKSFRGYDTESVDAFLLSLSQEWERVGEEVRQSKQRIDTAEREIAKMKEVEAGLFKTIKVAEEAKEQMNSKAFIEAENIKNKARSEAEEILNEARKKANMLVSDAENKAKFMIEEANNELKNYERDFKSMERYKEFLVVELKRFANETLEKVAKFEERVGSKNTEVPTKEVVENKIQKPVLDFTETLPKTQIPVVASPVVEFTPPTEKAEVKANANLSFFEQEISGETEIDFEPANDFDDENMELPQVHKILAQQAVPEVPKNTKVEELVKEMKAVKPKIRKTPKDDGLPTVSSVMEDFGKDYQGGISNTGGSFFDSF</sequence>
<dbReference type="InterPro" id="IPR007793">
    <property type="entry name" value="DivIVA_fam"/>
</dbReference>
<keyword evidence="5 7" id="KW-0175">Coiled coil</keyword>
<evidence type="ECO:0000256" key="3">
    <source>
        <dbReference type="ARBA" id="ARBA00022490"/>
    </source>
</evidence>
<dbReference type="PANTHER" id="PTHR35794">
    <property type="entry name" value="CELL DIVISION PROTEIN DIVIVA"/>
    <property type="match status" value="1"/>
</dbReference>
<organism evidence="8 9">
    <name type="scientific">Arcicella rigui</name>
    <dbReference type="NCBI Taxonomy" id="797020"/>
    <lineage>
        <taxon>Bacteria</taxon>
        <taxon>Pseudomonadati</taxon>
        <taxon>Bacteroidota</taxon>
        <taxon>Cytophagia</taxon>
        <taxon>Cytophagales</taxon>
        <taxon>Flectobacillaceae</taxon>
        <taxon>Arcicella</taxon>
    </lineage>
</organism>
<evidence type="ECO:0000313" key="9">
    <source>
        <dbReference type="Proteomes" id="UP001302949"/>
    </source>
</evidence>
<gene>
    <name evidence="8" type="ORF">VB248_02865</name>
</gene>
<dbReference type="Gene3D" id="6.10.250.660">
    <property type="match status" value="1"/>
</dbReference>
<evidence type="ECO:0000256" key="2">
    <source>
        <dbReference type="ARBA" id="ARBA00009008"/>
    </source>
</evidence>
<dbReference type="PANTHER" id="PTHR35794:SF2">
    <property type="entry name" value="CELL DIVISION PROTEIN DIVIVA"/>
    <property type="match status" value="1"/>
</dbReference>
<evidence type="ECO:0000256" key="7">
    <source>
        <dbReference type="SAM" id="Coils"/>
    </source>
</evidence>
<comment type="caution">
    <text evidence="8">The sequence shown here is derived from an EMBL/GenBank/DDBJ whole genome shotgun (WGS) entry which is preliminary data.</text>
</comment>
<protein>
    <submittedName>
        <fullName evidence="8">DivIVA domain-containing protein</fullName>
    </submittedName>
</protein>
<comment type="subcellular location">
    <subcellularLocation>
        <location evidence="1">Cytoplasm</location>
    </subcellularLocation>
</comment>
<dbReference type="InterPro" id="IPR019933">
    <property type="entry name" value="DivIVA_domain"/>
</dbReference>
<reference evidence="8 9" key="1">
    <citation type="submission" date="2023-12" db="EMBL/GenBank/DDBJ databases">
        <title>Novel species of the genus Arcicella isolated from rivers.</title>
        <authorList>
            <person name="Lu H."/>
        </authorList>
    </citation>
    <scope>NUCLEOTIDE SEQUENCE [LARGE SCALE GENOMIC DNA]</scope>
    <source>
        <strain evidence="8 9">KCTC 23307</strain>
    </source>
</reference>
<accession>A0ABU5Q642</accession>
<name>A0ABU5Q642_9BACT</name>
<dbReference type="Pfam" id="PF05103">
    <property type="entry name" value="DivIVA"/>
    <property type="match status" value="1"/>
</dbReference>
<dbReference type="Proteomes" id="UP001302949">
    <property type="component" value="Unassembled WGS sequence"/>
</dbReference>
<keyword evidence="3" id="KW-0963">Cytoplasm</keyword>
<evidence type="ECO:0000256" key="5">
    <source>
        <dbReference type="ARBA" id="ARBA00023054"/>
    </source>
</evidence>
<keyword evidence="4" id="KW-0132">Cell division</keyword>
<evidence type="ECO:0000256" key="4">
    <source>
        <dbReference type="ARBA" id="ARBA00022618"/>
    </source>
</evidence>
<evidence type="ECO:0000256" key="6">
    <source>
        <dbReference type="ARBA" id="ARBA00023306"/>
    </source>
</evidence>
<evidence type="ECO:0000313" key="8">
    <source>
        <dbReference type="EMBL" id="MEA5138057.1"/>
    </source>
</evidence>
<keyword evidence="6" id="KW-0131">Cell cycle</keyword>